<feature type="region of interest" description="Disordered" evidence="1">
    <location>
        <begin position="1"/>
        <end position="29"/>
    </location>
</feature>
<evidence type="ECO:0000256" key="1">
    <source>
        <dbReference type="SAM" id="MobiDB-lite"/>
    </source>
</evidence>
<dbReference type="Proteomes" id="UP001634393">
    <property type="component" value="Unassembled WGS sequence"/>
</dbReference>
<feature type="compositionally biased region" description="Basic and acidic residues" evidence="1">
    <location>
        <begin position="1"/>
        <end position="17"/>
    </location>
</feature>
<keyword evidence="3" id="KW-1185">Reference proteome</keyword>
<dbReference type="AlphaFoldDB" id="A0ABD3S7V5"/>
<sequence>MDSAPSKKDLAKSEARRRYASRSLEQKEDLSRRSRSAYASRVALCSLLPDDVTADSSLAHYPTAPVGMCCISLVSSSPAFNLLFPFLFLIIAAPLDCDVHMSAAFRPINPSSLSFAFEAGQSSGGSLDVQHDLSPPLIQRCKRGRPPRVVDRFARLRDVPNVPWILPAVGPCIHCGARRFFRGGSSFCCSNGQICLPKNAVCAILHFLFTNLSEVACEFRRQARTYNNAFAFTSIGMSTDSESWWAKDGKYALKVFGQVFHYMNPDTGSPNSADLL</sequence>
<proteinExistence type="predicted"/>
<evidence type="ECO:0000313" key="3">
    <source>
        <dbReference type="Proteomes" id="UP001634393"/>
    </source>
</evidence>
<accession>A0ABD3S7V5</accession>
<name>A0ABD3S7V5_9LAMI</name>
<dbReference type="EMBL" id="JBJXBP010000007">
    <property type="protein sequence ID" value="KAL3820580.1"/>
    <property type="molecule type" value="Genomic_DNA"/>
</dbReference>
<reference evidence="2 3" key="1">
    <citation type="submission" date="2024-12" db="EMBL/GenBank/DDBJ databases">
        <title>The unique morphological basis and parallel evolutionary history of personate flowers in Penstemon.</title>
        <authorList>
            <person name="Depatie T.H."/>
            <person name="Wessinger C.A."/>
        </authorList>
    </citation>
    <scope>NUCLEOTIDE SEQUENCE [LARGE SCALE GENOMIC DNA]</scope>
    <source>
        <strain evidence="2">WTNN_2</strain>
        <tissue evidence="2">Leaf</tissue>
    </source>
</reference>
<comment type="caution">
    <text evidence="2">The sequence shown here is derived from an EMBL/GenBank/DDBJ whole genome shotgun (WGS) entry which is preliminary data.</text>
</comment>
<gene>
    <name evidence="2" type="ORF">ACJIZ3_006485</name>
</gene>
<evidence type="ECO:0000313" key="2">
    <source>
        <dbReference type="EMBL" id="KAL3820580.1"/>
    </source>
</evidence>
<organism evidence="2 3">
    <name type="scientific">Penstemon smallii</name>
    <dbReference type="NCBI Taxonomy" id="265156"/>
    <lineage>
        <taxon>Eukaryota</taxon>
        <taxon>Viridiplantae</taxon>
        <taxon>Streptophyta</taxon>
        <taxon>Embryophyta</taxon>
        <taxon>Tracheophyta</taxon>
        <taxon>Spermatophyta</taxon>
        <taxon>Magnoliopsida</taxon>
        <taxon>eudicotyledons</taxon>
        <taxon>Gunneridae</taxon>
        <taxon>Pentapetalae</taxon>
        <taxon>asterids</taxon>
        <taxon>lamiids</taxon>
        <taxon>Lamiales</taxon>
        <taxon>Plantaginaceae</taxon>
        <taxon>Cheloneae</taxon>
        <taxon>Penstemon</taxon>
    </lineage>
</organism>
<protein>
    <submittedName>
        <fullName evidence="2">Uncharacterized protein</fullName>
    </submittedName>
</protein>